<feature type="signal peptide" evidence="1">
    <location>
        <begin position="1"/>
        <end position="30"/>
    </location>
</feature>
<sequence>MIHPTTSHTLNPLHGMIHLAIFLEFSRVLAQETCVKIGPTSNDDACQRGTDKLNSTPMSTVQRVGVSWRWIGVFVYTVCAY</sequence>
<proteinExistence type="predicted"/>
<dbReference type="AlphaFoldDB" id="A0A2M4D6W2"/>
<protein>
    <submittedName>
        <fullName evidence="2">Putative secreted protein</fullName>
    </submittedName>
</protein>
<reference evidence="2" key="1">
    <citation type="submission" date="2018-01" db="EMBL/GenBank/DDBJ databases">
        <title>An insight into the sialome of Amazonian anophelines.</title>
        <authorList>
            <person name="Ribeiro J.M."/>
            <person name="Scarpassa V."/>
            <person name="Calvo E."/>
        </authorList>
    </citation>
    <scope>NUCLEOTIDE SEQUENCE</scope>
</reference>
<keyword evidence="1" id="KW-0732">Signal</keyword>
<organism evidence="2">
    <name type="scientific">Anopheles darlingi</name>
    <name type="common">Mosquito</name>
    <dbReference type="NCBI Taxonomy" id="43151"/>
    <lineage>
        <taxon>Eukaryota</taxon>
        <taxon>Metazoa</taxon>
        <taxon>Ecdysozoa</taxon>
        <taxon>Arthropoda</taxon>
        <taxon>Hexapoda</taxon>
        <taxon>Insecta</taxon>
        <taxon>Pterygota</taxon>
        <taxon>Neoptera</taxon>
        <taxon>Endopterygota</taxon>
        <taxon>Diptera</taxon>
        <taxon>Nematocera</taxon>
        <taxon>Culicoidea</taxon>
        <taxon>Culicidae</taxon>
        <taxon>Anophelinae</taxon>
        <taxon>Anopheles</taxon>
    </lineage>
</organism>
<evidence type="ECO:0000256" key="1">
    <source>
        <dbReference type="SAM" id="SignalP"/>
    </source>
</evidence>
<accession>A0A2M4D6W2</accession>
<evidence type="ECO:0000313" key="2">
    <source>
        <dbReference type="EMBL" id="MBW73324.1"/>
    </source>
</evidence>
<feature type="chain" id="PRO_5014863179" evidence="1">
    <location>
        <begin position="31"/>
        <end position="81"/>
    </location>
</feature>
<name>A0A2M4D6W2_ANODA</name>
<dbReference type="EMBL" id="GGFL01009146">
    <property type="protein sequence ID" value="MBW73324.1"/>
    <property type="molecule type" value="Transcribed_RNA"/>
</dbReference>